<dbReference type="AlphaFoldDB" id="A0A1W7D0C5"/>
<evidence type="ECO:0000313" key="3">
    <source>
        <dbReference type="Proteomes" id="UP000194218"/>
    </source>
</evidence>
<feature type="transmembrane region" description="Helical" evidence="1">
    <location>
        <begin position="337"/>
        <end position="356"/>
    </location>
</feature>
<dbReference type="RefSeq" id="WP_086160336.1">
    <property type="nucleotide sequence ID" value="NZ_CP021121.1"/>
</dbReference>
<gene>
    <name evidence="2" type="ORF">CAG99_18000</name>
</gene>
<feature type="transmembrane region" description="Helical" evidence="1">
    <location>
        <begin position="177"/>
        <end position="194"/>
    </location>
</feature>
<reference evidence="2 3" key="1">
    <citation type="submission" date="2017-05" db="EMBL/GenBank/DDBJ databases">
        <title>Complete genome sequence of Streptomyces sp. SCSIO 03032 revealed the diverse biosynthetic pathways for its bioactive secondary metabolites.</title>
        <authorList>
            <person name="Ma L."/>
            <person name="Zhu Y."/>
            <person name="Zhang W."/>
            <person name="Zhang G."/>
            <person name="Tian X."/>
            <person name="Zhang S."/>
            <person name="Zhang C."/>
        </authorList>
    </citation>
    <scope>NUCLEOTIDE SEQUENCE [LARGE SCALE GENOMIC DNA]</scope>
    <source>
        <strain evidence="2 3">SCSIO 03032</strain>
    </source>
</reference>
<dbReference type="EMBL" id="CP021121">
    <property type="protein sequence ID" value="ARQ70484.1"/>
    <property type="molecule type" value="Genomic_DNA"/>
</dbReference>
<proteinExistence type="predicted"/>
<keyword evidence="3" id="KW-1185">Reference proteome</keyword>
<dbReference type="Proteomes" id="UP000194218">
    <property type="component" value="Chromosome"/>
</dbReference>
<keyword evidence="1" id="KW-0812">Transmembrane</keyword>
<organism evidence="2 3">
    <name type="scientific">Streptomyces marincola</name>
    <dbReference type="NCBI Taxonomy" id="2878388"/>
    <lineage>
        <taxon>Bacteria</taxon>
        <taxon>Bacillati</taxon>
        <taxon>Actinomycetota</taxon>
        <taxon>Actinomycetes</taxon>
        <taxon>Kitasatosporales</taxon>
        <taxon>Streptomycetaceae</taxon>
        <taxon>Streptomyces</taxon>
    </lineage>
</organism>
<evidence type="ECO:0000313" key="2">
    <source>
        <dbReference type="EMBL" id="ARQ70484.1"/>
    </source>
</evidence>
<keyword evidence="1" id="KW-0472">Membrane</keyword>
<feature type="transmembrane region" description="Helical" evidence="1">
    <location>
        <begin position="263"/>
        <end position="287"/>
    </location>
</feature>
<evidence type="ECO:0000256" key="1">
    <source>
        <dbReference type="SAM" id="Phobius"/>
    </source>
</evidence>
<protein>
    <submittedName>
        <fullName evidence="2">Uncharacterized protein</fullName>
    </submittedName>
</protein>
<sequence>MRTRSWGALYELVVVAAMALLLLHALGRDLLPGLLDRAEDRGHAPAWVAAALLLPVLGLWARACHFAGPLAMSTGMFQWRVSRHDPAAWLRRERALTTLGGAALAALVAVPAGMALAATGAHPLVPAFAIWAVLLALLLLASYLQRRDLDAAARLVPPLLAATGVVLAAGVAWDTTGALLVGGWLLLAGAAAARRPAVRGVGRRAALTPRWQLHRGARNRQALNASVTMLDADVVRAAREREDGGARRPLPAFAYRLPRSAGLAAVVLGRGLRAVAPAIALVLPLVFAVDALLGPVAALLVTVLLELFATVALARSTETWLDSGAPARMWAAPGRRVPVMLCLPAVAVCAAIAVAVSLGMALPVPVTLVLAVLPAAVLARRRSARRAVPQGALLATPMGAVPVDLVNGLIAGPDMALLALLATAALL</sequence>
<feature type="transmembrane region" description="Helical" evidence="1">
    <location>
        <begin position="362"/>
        <end position="379"/>
    </location>
</feature>
<name>A0A1W7D0C5_9ACTN</name>
<dbReference type="OrthoDB" id="5180231at2"/>
<feature type="transmembrane region" description="Helical" evidence="1">
    <location>
        <begin position="124"/>
        <end position="144"/>
    </location>
</feature>
<accession>A0A1W7D0C5</accession>
<keyword evidence="1" id="KW-1133">Transmembrane helix</keyword>
<feature type="transmembrane region" description="Helical" evidence="1">
    <location>
        <begin position="46"/>
        <end position="74"/>
    </location>
</feature>
<feature type="transmembrane region" description="Helical" evidence="1">
    <location>
        <begin position="7"/>
        <end position="26"/>
    </location>
</feature>
<feature type="transmembrane region" description="Helical" evidence="1">
    <location>
        <begin position="95"/>
        <end position="118"/>
    </location>
</feature>
<dbReference type="KEGG" id="smao:CAG99_18000"/>
<feature type="transmembrane region" description="Helical" evidence="1">
    <location>
        <begin position="151"/>
        <end position="171"/>
    </location>
</feature>
<feature type="transmembrane region" description="Helical" evidence="1">
    <location>
        <begin position="293"/>
        <end position="316"/>
    </location>
</feature>